<evidence type="ECO:0000313" key="3">
    <source>
        <dbReference type="Proteomes" id="UP001197247"/>
    </source>
</evidence>
<dbReference type="Pfam" id="PF12680">
    <property type="entry name" value="SnoaL_2"/>
    <property type="match status" value="1"/>
</dbReference>
<dbReference type="RefSeq" id="WP_214159981.1">
    <property type="nucleotide sequence ID" value="NZ_JAHBAY010000017.1"/>
</dbReference>
<dbReference type="SUPFAM" id="SSF54427">
    <property type="entry name" value="NTF2-like"/>
    <property type="match status" value="1"/>
</dbReference>
<protein>
    <submittedName>
        <fullName evidence="2">Nuclear transport factor 2 family protein</fullName>
    </submittedName>
</protein>
<gene>
    <name evidence="2" type="ORF">KIH74_31125</name>
</gene>
<proteinExistence type="predicted"/>
<keyword evidence="3" id="KW-1185">Reference proteome</keyword>
<sequence>MTDLSAERVAGAWDSLATGDRDRILEFWHEDVTFEVPGTHAYSGLYRGIDAYVEFYGNLYRLSGGSLHGERTVILVNPEEGYSVDVNRISADRAGAGADPRPPWDRFELDALHLLRWQNGRIAEGHWMVFGEGATGSSLWWSPVDEHGNRRDVR</sequence>
<dbReference type="Proteomes" id="UP001197247">
    <property type="component" value="Unassembled WGS sequence"/>
</dbReference>
<dbReference type="EMBL" id="JAHBAY010000017">
    <property type="protein sequence ID" value="MBT0773440.1"/>
    <property type="molecule type" value="Genomic_DNA"/>
</dbReference>
<name>A0ABS5TRM2_9ACTN</name>
<dbReference type="InterPro" id="IPR037401">
    <property type="entry name" value="SnoaL-like"/>
</dbReference>
<dbReference type="InterPro" id="IPR032710">
    <property type="entry name" value="NTF2-like_dom_sf"/>
</dbReference>
<evidence type="ECO:0000259" key="1">
    <source>
        <dbReference type="Pfam" id="PF12680"/>
    </source>
</evidence>
<comment type="caution">
    <text evidence="2">The sequence shown here is derived from an EMBL/GenBank/DDBJ whole genome shotgun (WGS) entry which is preliminary data.</text>
</comment>
<accession>A0ABS5TRM2</accession>
<evidence type="ECO:0000313" key="2">
    <source>
        <dbReference type="EMBL" id="MBT0773440.1"/>
    </source>
</evidence>
<organism evidence="2 3">
    <name type="scientific">Kineosporia corallincola</name>
    <dbReference type="NCBI Taxonomy" id="2835133"/>
    <lineage>
        <taxon>Bacteria</taxon>
        <taxon>Bacillati</taxon>
        <taxon>Actinomycetota</taxon>
        <taxon>Actinomycetes</taxon>
        <taxon>Kineosporiales</taxon>
        <taxon>Kineosporiaceae</taxon>
        <taxon>Kineosporia</taxon>
    </lineage>
</organism>
<reference evidence="2 3" key="1">
    <citation type="submission" date="2021-05" db="EMBL/GenBank/DDBJ databases">
        <title>Kineosporia and Streptomyces sp. nov. two new marine actinobacteria isolated from Coral.</title>
        <authorList>
            <person name="Buangrab K."/>
            <person name="Sutthacheep M."/>
            <person name="Yeemin T."/>
            <person name="Harunari E."/>
            <person name="Igarashi Y."/>
            <person name="Kanchanasin P."/>
            <person name="Tanasupawat S."/>
            <person name="Phongsopitanun W."/>
        </authorList>
    </citation>
    <scope>NUCLEOTIDE SEQUENCE [LARGE SCALE GENOMIC DNA]</scope>
    <source>
        <strain evidence="2 3">J2-2</strain>
    </source>
</reference>
<feature type="domain" description="SnoaL-like" evidence="1">
    <location>
        <begin position="13"/>
        <end position="124"/>
    </location>
</feature>
<dbReference type="Gene3D" id="3.10.450.50">
    <property type="match status" value="1"/>
</dbReference>